<reference evidence="4" key="1">
    <citation type="journal article" date="2019" name="Int. J. Syst. Evol. Microbiol.">
        <title>The Global Catalogue of Microorganisms (GCM) 10K type strain sequencing project: providing services to taxonomists for standard genome sequencing and annotation.</title>
        <authorList>
            <consortium name="The Broad Institute Genomics Platform"/>
            <consortium name="The Broad Institute Genome Sequencing Center for Infectious Disease"/>
            <person name="Wu L."/>
            <person name="Ma J."/>
        </authorList>
    </citation>
    <scope>NUCLEOTIDE SEQUENCE [LARGE SCALE GENOMIC DNA]</scope>
    <source>
        <strain evidence="4">JCM 17986</strain>
    </source>
</reference>
<proteinExistence type="inferred from homology"/>
<dbReference type="Gene3D" id="3.40.50.720">
    <property type="entry name" value="NAD(P)-binding Rossmann-like Domain"/>
    <property type="match status" value="1"/>
</dbReference>
<dbReference type="PANTHER" id="PTHR42760:SF133">
    <property type="entry name" value="3-OXOACYL-[ACYL-CARRIER-PROTEIN] REDUCTASE"/>
    <property type="match status" value="1"/>
</dbReference>
<dbReference type="Proteomes" id="UP001500466">
    <property type="component" value="Unassembled WGS sequence"/>
</dbReference>
<dbReference type="EMBL" id="BAABHS010000054">
    <property type="protein sequence ID" value="GAA4994879.1"/>
    <property type="molecule type" value="Genomic_DNA"/>
</dbReference>
<dbReference type="PROSITE" id="PS00061">
    <property type="entry name" value="ADH_SHORT"/>
    <property type="match status" value="1"/>
</dbReference>
<dbReference type="PRINTS" id="PR00081">
    <property type="entry name" value="GDHRDH"/>
</dbReference>
<dbReference type="InterPro" id="IPR020904">
    <property type="entry name" value="Sc_DH/Rdtase_CS"/>
</dbReference>
<dbReference type="RefSeq" id="WP_345680783.1">
    <property type="nucleotide sequence ID" value="NZ_BAABHS010000054.1"/>
</dbReference>
<sequence>MGTTELSGKVALVTGAARRGGIGRTTALLFADLGADVACLDVARAPWHAPGHGVGSPDELAELVAEIEAKGRRAIAVTADVTQAAQVDAAVDRTVRELGRLDICCAMAGGVGFGNGIAPLLSLDEPSWDWVIDVNLKGAWLTAAAAGRAMVAAGRGGRIVTIASSAALIGANGSTGMGAYAAAKAGVITLTQTLAAELGPHGITVNAVSPGMIGTQASAPVREHFERSGRTEAVIESIPLRRFGEADEIASIVAFLCGDGASYITGDAINATGGKVLG</sequence>
<dbReference type="SUPFAM" id="SSF51735">
    <property type="entry name" value="NAD(P)-binding Rossmann-fold domains"/>
    <property type="match status" value="1"/>
</dbReference>
<name>A0ABP9ICX4_9ACTN</name>
<dbReference type="PANTHER" id="PTHR42760">
    <property type="entry name" value="SHORT-CHAIN DEHYDROGENASES/REDUCTASES FAMILY MEMBER"/>
    <property type="match status" value="1"/>
</dbReference>
<evidence type="ECO:0000313" key="4">
    <source>
        <dbReference type="Proteomes" id="UP001500466"/>
    </source>
</evidence>
<accession>A0ABP9ICX4</accession>
<evidence type="ECO:0000256" key="2">
    <source>
        <dbReference type="ARBA" id="ARBA00023002"/>
    </source>
</evidence>
<dbReference type="InterPro" id="IPR002347">
    <property type="entry name" value="SDR_fam"/>
</dbReference>
<keyword evidence="4" id="KW-1185">Reference proteome</keyword>
<gene>
    <name evidence="3" type="primary">fabG_8</name>
    <name evidence="3" type="ORF">GCM10023205_79800</name>
</gene>
<dbReference type="PRINTS" id="PR00080">
    <property type="entry name" value="SDRFAMILY"/>
</dbReference>
<dbReference type="InterPro" id="IPR036291">
    <property type="entry name" value="NAD(P)-bd_dom_sf"/>
</dbReference>
<dbReference type="Pfam" id="PF13561">
    <property type="entry name" value="adh_short_C2"/>
    <property type="match status" value="1"/>
</dbReference>
<protein>
    <submittedName>
        <fullName evidence="3">3-oxoacyl-[acyl-carrier-protein] reductase</fullName>
    </submittedName>
</protein>
<comment type="caution">
    <text evidence="3">The sequence shown here is derived from an EMBL/GenBank/DDBJ whole genome shotgun (WGS) entry which is preliminary data.</text>
</comment>
<keyword evidence="2" id="KW-0560">Oxidoreductase</keyword>
<evidence type="ECO:0000313" key="3">
    <source>
        <dbReference type="EMBL" id="GAA4994879.1"/>
    </source>
</evidence>
<organism evidence="3 4">
    <name type="scientific">Yinghuangia aomiensis</name>
    <dbReference type="NCBI Taxonomy" id="676205"/>
    <lineage>
        <taxon>Bacteria</taxon>
        <taxon>Bacillati</taxon>
        <taxon>Actinomycetota</taxon>
        <taxon>Actinomycetes</taxon>
        <taxon>Kitasatosporales</taxon>
        <taxon>Streptomycetaceae</taxon>
        <taxon>Yinghuangia</taxon>
    </lineage>
</organism>
<comment type="similarity">
    <text evidence="1">Belongs to the short-chain dehydrogenases/reductases (SDR) family.</text>
</comment>
<evidence type="ECO:0000256" key="1">
    <source>
        <dbReference type="ARBA" id="ARBA00006484"/>
    </source>
</evidence>